<dbReference type="AlphaFoldDB" id="A0A448WNZ3"/>
<evidence type="ECO:0000313" key="3">
    <source>
        <dbReference type="Proteomes" id="UP000784294"/>
    </source>
</evidence>
<keyword evidence="3" id="KW-1185">Reference proteome</keyword>
<sequence>MTTEAPVAQSGARFSCYLAPKQRGNDNKTWRKESILQCNSAPWTLLASEDGSGGEEEESANRQIGKSQLRGCGRTFRGLSESSTKPGKWGHASCVHVNVFLADSLRFILTNGPSRFVKVDDCLHSNEVACSSPFWSEAKNSLAVQPSGRTRTQMRPHQRTYTVTNLCVRHTGSHNQPNVRQADSNTGKHTVTKIDRQIDR</sequence>
<dbReference type="Proteomes" id="UP000784294">
    <property type="component" value="Unassembled WGS sequence"/>
</dbReference>
<gene>
    <name evidence="2" type="ORF">PXEA_LOCUS10072</name>
</gene>
<protein>
    <submittedName>
        <fullName evidence="2">Uncharacterized protein</fullName>
    </submittedName>
</protein>
<proteinExistence type="predicted"/>
<dbReference type="EMBL" id="CAAALY010029298">
    <property type="protein sequence ID" value="VEL16632.1"/>
    <property type="molecule type" value="Genomic_DNA"/>
</dbReference>
<accession>A0A448WNZ3</accession>
<feature type="compositionally biased region" description="Polar residues" evidence="1">
    <location>
        <begin position="173"/>
        <end position="189"/>
    </location>
</feature>
<reference evidence="2" key="1">
    <citation type="submission" date="2018-11" db="EMBL/GenBank/DDBJ databases">
        <authorList>
            <consortium name="Pathogen Informatics"/>
        </authorList>
    </citation>
    <scope>NUCLEOTIDE SEQUENCE</scope>
</reference>
<evidence type="ECO:0000256" key="1">
    <source>
        <dbReference type="SAM" id="MobiDB-lite"/>
    </source>
</evidence>
<organism evidence="2 3">
    <name type="scientific">Protopolystoma xenopodis</name>
    <dbReference type="NCBI Taxonomy" id="117903"/>
    <lineage>
        <taxon>Eukaryota</taxon>
        <taxon>Metazoa</taxon>
        <taxon>Spiralia</taxon>
        <taxon>Lophotrochozoa</taxon>
        <taxon>Platyhelminthes</taxon>
        <taxon>Monogenea</taxon>
        <taxon>Polyopisthocotylea</taxon>
        <taxon>Polystomatidea</taxon>
        <taxon>Polystomatidae</taxon>
        <taxon>Protopolystoma</taxon>
    </lineage>
</organism>
<evidence type="ECO:0000313" key="2">
    <source>
        <dbReference type="EMBL" id="VEL16632.1"/>
    </source>
</evidence>
<comment type="caution">
    <text evidence="2">The sequence shown here is derived from an EMBL/GenBank/DDBJ whole genome shotgun (WGS) entry which is preliminary data.</text>
</comment>
<feature type="region of interest" description="Disordered" evidence="1">
    <location>
        <begin position="172"/>
        <end position="200"/>
    </location>
</feature>
<name>A0A448WNZ3_9PLAT</name>